<dbReference type="InterPro" id="IPR037026">
    <property type="entry name" value="Vgr_OB-fold_dom_sf"/>
</dbReference>
<dbReference type="Pfam" id="PF05954">
    <property type="entry name" value="Phage_GPD"/>
    <property type="match status" value="1"/>
</dbReference>
<reference evidence="2 3" key="1">
    <citation type="submission" date="2018-08" db="EMBL/GenBank/DDBJ databases">
        <title>A genome reference for cultivated species of the human gut microbiota.</title>
        <authorList>
            <person name="Zou Y."/>
            <person name="Xue W."/>
            <person name="Luo G."/>
        </authorList>
    </citation>
    <scope>NUCLEOTIDE SEQUENCE [LARGE SCALE GENOMIC DNA]</scope>
    <source>
        <strain evidence="2 3">AM30-26</strain>
    </source>
</reference>
<dbReference type="Pfam" id="PF04717">
    <property type="entry name" value="Phage_base_V"/>
    <property type="match status" value="1"/>
</dbReference>
<dbReference type="EMBL" id="QSJP01000004">
    <property type="protein sequence ID" value="RHD89831.1"/>
    <property type="molecule type" value="Genomic_DNA"/>
</dbReference>
<sequence>MTDWNQVEATVSIGGSECKFTTIYLKQVFNGHHVFDIGVLCPPLPGENIWYNERESMIAMQGQSVVIRMKHVISGDESIFKGIITEIGMDGERGVSGTIHYRGCSPTILLESGKTMDSFMDYTLSAIVGEVVKNYGNGVEIVNKPLFNEQIPYAQMHEETGYEFLRRIAYQYGEWFYYDGQKLHFGNPQKDKDETVTYDVDLDKVSFGSRVTPFHYSRHDYMAEDDRPLYADDSASVNGINTYLANAISTSESVYQSPTTLYNKAVVGHPVHMNRLLEFEKGRDTASLVWLKGKSKTCRVRIGEPIAVKIPASMCDRRDLGKYRVMSVIHEVDKNGVYSNTFEGIPASMERIPVNNVVLPDARPMLAKVISNTDPENIGRVQVQFVWQENQNKTTNWIRVRSLDAGTSKAVPKNRGFVFVPEKGDQVLVDFEFGNPSCPYVSGSMFHTNNGEGGKSENSVKSIITRSGHLIEFNDDEGGEWGITIEDRKKNTIKIDTSGDNILITANKDVTITAGETMTLNAKNLNINVEENTNVNVKDSANIDVGKNIKQTSTNLEEVINDKLSLNIGKNFNCKSGDIDIETFKGDIILKSASKALLQGADDARVSKG</sequence>
<protein>
    <recommendedName>
        <fullName evidence="1">Gp5/Type VI secretion system Vgr protein OB-fold domain-containing protein</fullName>
    </recommendedName>
</protein>
<dbReference type="SUPFAM" id="SSF69349">
    <property type="entry name" value="Phage fibre proteins"/>
    <property type="match status" value="1"/>
</dbReference>
<accession>A0A414HRE8</accession>
<feature type="domain" description="Gp5/Type VI secretion system Vgr protein OB-fold" evidence="1">
    <location>
        <begin position="366"/>
        <end position="446"/>
    </location>
</feature>
<name>A0A414HRE8_BACT4</name>
<dbReference type="AlphaFoldDB" id="A0A414HRE8"/>
<dbReference type="Gene3D" id="2.40.50.230">
    <property type="entry name" value="Gp5 N-terminal domain"/>
    <property type="match status" value="1"/>
</dbReference>
<comment type="caution">
    <text evidence="2">The sequence shown here is derived from an EMBL/GenBank/DDBJ whole genome shotgun (WGS) entry which is preliminary data.</text>
</comment>
<dbReference type="SUPFAM" id="SSF69279">
    <property type="entry name" value="Phage tail proteins"/>
    <property type="match status" value="1"/>
</dbReference>
<dbReference type="Proteomes" id="UP000284785">
    <property type="component" value="Unassembled WGS sequence"/>
</dbReference>
<dbReference type="InterPro" id="IPR006531">
    <property type="entry name" value="Gp5/Vgr_OB"/>
</dbReference>
<evidence type="ECO:0000313" key="3">
    <source>
        <dbReference type="Proteomes" id="UP000284785"/>
    </source>
</evidence>
<gene>
    <name evidence="2" type="ORF">DW780_07155</name>
</gene>
<dbReference type="SUPFAM" id="SSF69255">
    <property type="entry name" value="gp5 N-terminal domain-like"/>
    <property type="match status" value="1"/>
</dbReference>
<evidence type="ECO:0000313" key="2">
    <source>
        <dbReference type="EMBL" id="RHD89831.1"/>
    </source>
</evidence>
<proteinExistence type="predicted"/>
<organism evidence="2 3">
    <name type="scientific">Bacteroides thetaiotaomicron</name>
    <dbReference type="NCBI Taxonomy" id="818"/>
    <lineage>
        <taxon>Bacteria</taxon>
        <taxon>Pseudomonadati</taxon>
        <taxon>Bacteroidota</taxon>
        <taxon>Bacteroidia</taxon>
        <taxon>Bacteroidales</taxon>
        <taxon>Bacteroidaceae</taxon>
        <taxon>Bacteroides</taxon>
    </lineage>
</organism>
<evidence type="ECO:0000259" key="1">
    <source>
        <dbReference type="Pfam" id="PF04717"/>
    </source>
</evidence>
<dbReference type="RefSeq" id="WP_118214458.1">
    <property type="nucleotide sequence ID" value="NZ_JANUON010000005.1"/>
</dbReference>